<dbReference type="GO" id="GO:0016272">
    <property type="term" value="C:prefoldin complex"/>
    <property type="evidence" value="ECO:0007669"/>
    <property type="project" value="UniProtKB-UniRule"/>
</dbReference>
<dbReference type="Proteomes" id="UP000196694">
    <property type="component" value="Unassembled WGS sequence"/>
</dbReference>
<dbReference type="Gene3D" id="1.10.287.370">
    <property type="match status" value="1"/>
</dbReference>
<evidence type="ECO:0000256" key="8">
    <source>
        <dbReference type="ARBA" id="ARBA00033461"/>
    </source>
</evidence>
<dbReference type="GO" id="GO:0051087">
    <property type="term" value="F:protein-folding chaperone binding"/>
    <property type="evidence" value="ECO:0007669"/>
    <property type="project" value="TreeGrafter"/>
</dbReference>
<dbReference type="GO" id="GO:0051082">
    <property type="term" value="F:unfolded protein binding"/>
    <property type="evidence" value="ECO:0007669"/>
    <property type="project" value="UniProtKB-UniRule"/>
</dbReference>
<keyword evidence="14" id="KW-1185">Reference proteome</keyword>
<evidence type="ECO:0000313" key="11">
    <source>
        <dbReference type="EMBL" id="ALL02032.1"/>
    </source>
</evidence>
<dbReference type="OrthoDB" id="378017at2157"/>
<dbReference type="RefSeq" id="WP_055410433.1">
    <property type="nucleotide sequence ID" value="NZ_CP013011.1"/>
</dbReference>
<dbReference type="GO" id="GO:0005737">
    <property type="term" value="C:cytoplasm"/>
    <property type="evidence" value="ECO:0007669"/>
    <property type="project" value="UniProtKB-SubCell"/>
</dbReference>
<proteinExistence type="inferred from homology"/>
<evidence type="ECO:0000256" key="9">
    <source>
        <dbReference type="HAMAP-Rule" id="MF_00307"/>
    </source>
</evidence>
<dbReference type="CDD" id="cd23162">
    <property type="entry name" value="Prefoldin_beta_GimC"/>
    <property type="match status" value="1"/>
</dbReference>
<accession>A0A0P0N6S5</accession>
<evidence type="ECO:0000256" key="1">
    <source>
        <dbReference type="ARBA" id="ARBA00004496"/>
    </source>
</evidence>
<dbReference type="PANTHER" id="PTHR21431:SF0">
    <property type="entry name" value="PREFOLDIN SUBUNIT 6"/>
    <property type="match status" value="1"/>
</dbReference>
<comment type="function">
    <text evidence="7 9">Molecular chaperone capable of stabilizing a range of proteins. Seems to fulfill an ATP-independent, HSP70-like function in archaeal de novo protein folding.</text>
</comment>
<comment type="subunit">
    <text evidence="3 9">Heterohexamer of two alpha and four beta subunits.</text>
</comment>
<dbReference type="EMBL" id="CP013011">
    <property type="protein sequence ID" value="ALL02032.1"/>
    <property type="molecule type" value="Genomic_DNA"/>
</dbReference>
<keyword evidence="6 9" id="KW-0143">Chaperone</keyword>
<dbReference type="PANTHER" id="PTHR21431">
    <property type="entry name" value="PREFOLDIN SUBUNIT 6"/>
    <property type="match status" value="1"/>
</dbReference>
<keyword evidence="10" id="KW-0175">Coiled coil</keyword>
<reference evidence="12 14" key="2">
    <citation type="submission" date="2017-05" db="EMBL/GenBank/DDBJ databases">
        <title>The draft genome of the hyperthermophilic archaeon 'Pyrodictium delaneyi strain Hulk', an iron and nitrate reducer, reveals the capacity for sulfate reduction.</title>
        <authorList>
            <person name="Demey L.M."/>
            <person name="Miller C."/>
            <person name="Manzella M."/>
            <person name="Reguera G."/>
            <person name="Kashefi K."/>
        </authorList>
    </citation>
    <scope>NUCLEOTIDE SEQUENCE [LARGE SCALE GENOMIC DNA]</scope>
    <source>
        <strain evidence="12 14">Hulk</strain>
    </source>
</reference>
<evidence type="ECO:0000313" key="14">
    <source>
        <dbReference type="Proteomes" id="UP000196694"/>
    </source>
</evidence>
<dbReference type="SUPFAM" id="SSF46579">
    <property type="entry name" value="Prefoldin"/>
    <property type="match status" value="1"/>
</dbReference>
<keyword evidence="5 9" id="KW-0963">Cytoplasm</keyword>
<dbReference type="AlphaFoldDB" id="A0A0P0N6S5"/>
<dbReference type="NCBIfam" id="TIGR02338">
    <property type="entry name" value="gimC_beta"/>
    <property type="match status" value="1"/>
</dbReference>
<dbReference type="EMBL" id="NCQP01000002">
    <property type="protein sequence ID" value="OWJ54808.1"/>
    <property type="molecule type" value="Genomic_DNA"/>
</dbReference>
<dbReference type="GeneID" id="26100328"/>
<evidence type="ECO:0000256" key="7">
    <source>
        <dbReference type="ARBA" id="ARBA00025077"/>
    </source>
</evidence>
<dbReference type="GO" id="GO:0006457">
    <property type="term" value="P:protein folding"/>
    <property type="evidence" value="ECO:0007669"/>
    <property type="project" value="UniProtKB-UniRule"/>
</dbReference>
<dbReference type="InterPro" id="IPR012713">
    <property type="entry name" value="PfdB"/>
</dbReference>
<evidence type="ECO:0000256" key="2">
    <source>
        <dbReference type="ARBA" id="ARBA00008045"/>
    </source>
</evidence>
<organism evidence="11 13">
    <name type="scientific">Pyrodictium delaneyi</name>
    <dbReference type="NCBI Taxonomy" id="1273541"/>
    <lineage>
        <taxon>Archaea</taxon>
        <taxon>Thermoproteota</taxon>
        <taxon>Thermoprotei</taxon>
        <taxon>Desulfurococcales</taxon>
        <taxon>Pyrodictiaceae</taxon>
        <taxon>Pyrodictium</taxon>
    </lineage>
</organism>
<dbReference type="Pfam" id="PF01920">
    <property type="entry name" value="Prefoldin_2"/>
    <property type="match status" value="1"/>
</dbReference>
<evidence type="ECO:0000256" key="4">
    <source>
        <dbReference type="ARBA" id="ARBA00016304"/>
    </source>
</evidence>
<dbReference type="STRING" id="1273541.Pyrde_1989"/>
<comment type="similarity">
    <text evidence="2 9">Belongs to the prefoldin subunit beta family.</text>
</comment>
<dbReference type="Proteomes" id="UP000058613">
    <property type="component" value="Chromosome"/>
</dbReference>
<gene>
    <name evidence="9" type="primary">pfdB</name>
    <name evidence="12" type="ORF">Pdsh_03575</name>
    <name evidence="11" type="ORF">Pyrde_1989</name>
</gene>
<evidence type="ECO:0000313" key="13">
    <source>
        <dbReference type="Proteomes" id="UP000058613"/>
    </source>
</evidence>
<protein>
    <recommendedName>
        <fullName evidence="4 9">Prefoldin subunit beta</fullName>
    </recommendedName>
    <alternativeName>
        <fullName evidence="8 9">GimC subunit beta</fullName>
    </alternativeName>
</protein>
<dbReference type="InterPro" id="IPR009053">
    <property type="entry name" value="Prefoldin"/>
</dbReference>
<evidence type="ECO:0000256" key="10">
    <source>
        <dbReference type="SAM" id="Coils"/>
    </source>
</evidence>
<comment type="subcellular location">
    <subcellularLocation>
        <location evidence="1 9">Cytoplasm</location>
    </subcellularLocation>
</comment>
<evidence type="ECO:0000256" key="6">
    <source>
        <dbReference type="ARBA" id="ARBA00023186"/>
    </source>
</evidence>
<dbReference type="InterPro" id="IPR002777">
    <property type="entry name" value="PFD_beta-like"/>
</dbReference>
<dbReference type="KEGG" id="pdl:Pyrde_1989"/>
<evidence type="ECO:0000256" key="5">
    <source>
        <dbReference type="ARBA" id="ARBA00022490"/>
    </source>
</evidence>
<sequence length="125" mass="14346">MAQRIPPELENKLARFQSLQAQYARIAQERVAVESEVAETQKVLKLLEEAGEDAPVYRMEANILVRVDRNKVIQELKDRLEILELRLQKLKKQEDEIKKQLDKLAQEIKQLQTRLTLGKQGGAGG</sequence>
<evidence type="ECO:0000256" key="3">
    <source>
        <dbReference type="ARBA" id="ARBA00011716"/>
    </source>
</evidence>
<reference evidence="11 13" key="1">
    <citation type="submission" date="2015-10" db="EMBL/GenBank/DDBJ databases">
        <title>Complete genome sequence of hyperthermophilic archaeon Pyrodictium delaneyi Su06.</title>
        <authorList>
            <person name="Jung J.-H."/>
            <person name="Lin J."/>
            <person name="Holden J.F."/>
            <person name="Park C.-S."/>
        </authorList>
    </citation>
    <scope>NUCLEOTIDE SEQUENCE [LARGE SCALE GENOMIC DNA]</scope>
    <source>
        <strain evidence="11 13">Su06</strain>
    </source>
</reference>
<dbReference type="HAMAP" id="MF_00307">
    <property type="entry name" value="PfdB"/>
    <property type="match status" value="1"/>
</dbReference>
<dbReference type="GO" id="GO:0051131">
    <property type="term" value="P:chaperone-mediated protein complex assembly"/>
    <property type="evidence" value="ECO:0007669"/>
    <property type="project" value="TreeGrafter"/>
</dbReference>
<name>A0A0P0N6S5_9CREN</name>
<feature type="coiled-coil region" evidence="10">
    <location>
        <begin position="9"/>
        <end position="114"/>
    </location>
</feature>
<evidence type="ECO:0000313" key="12">
    <source>
        <dbReference type="EMBL" id="OWJ54808.1"/>
    </source>
</evidence>